<dbReference type="InterPro" id="IPR013525">
    <property type="entry name" value="ABC2_TM"/>
</dbReference>
<feature type="transmembrane region" description="Helical" evidence="7">
    <location>
        <begin position="24"/>
        <end position="44"/>
    </location>
</feature>
<evidence type="ECO:0000256" key="7">
    <source>
        <dbReference type="SAM" id="Phobius"/>
    </source>
</evidence>
<dbReference type="InParanoid" id="A0A1V9XE22"/>
<evidence type="ECO:0000259" key="8">
    <source>
        <dbReference type="PROSITE" id="PS50893"/>
    </source>
</evidence>
<dbReference type="SUPFAM" id="SSF52540">
    <property type="entry name" value="P-loop containing nucleoside triphosphate hydrolases"/>
    <property type="match status" value="2"/>
</dbReference>
<keyword evidence="5 7" id="KW-1133">Transmembrane helix</keyword>
<dbReference type="OrthoDB" id="6512918at2759"/>
<dbReference type="Proteomes" id="UP000192247">
    <property type="component" value="Unassembled WGS sequence"/>
</dbReference>
<organism evidence="9 10">
    <name type="scientific">Tropilaelaps mercedesae</name>
    <dbReference type="NCBI Taxonomy" id="418985"/>
    <lineage>
        <taxon>Eukaryota</taxon>
        <taxon>Metazoa</taxon>
        <taxon>Ecdysozoa</taxon>
        <taxon>Arthropoda</taxon>
        <taxon>Chelicerata</taxon>
        <taxon>Arachnida</taxon>
        <taxon>Acari</taxon>
        <taxon>Parasitiformes</taxon>
        <taxon>Mesostigmata</taxon>
        <taxon>Gamasina</taxon>
        <taxon>Dermanyssoidea</taxon>
        <taxon>Laelapidae</taxon>
        <taxon>Tropilaelaps</taxon>
    </lineage>
</organism>
<dbReference type="STRING" id="418985.A0A1V9XE22"/>
<feature type="transmembrane region" description="Helical" evidence="7">
    <location>
        <begin position="345"/>
        <end position="367"/>
    </location>
</feature>
<feature type="transmembrane region" description="Helical" evidence="7">
    <location>
        <begin position="428"/>
        <end position="448"/>
    </location>
</feature>
<feature type="domain" description="ABC transporter" evidence="8">
    <location>
        <begin position="1363"/>
        <end position="1594"/>
    </location>
</feature>
<feature type="domain" description="ABC transporter" evidence="8">
    <location>
        <begin position="507"/>
        <end position="736"/>
    </location>
</feature>
<dbReference type="InterPro" id="IPR017871">
    <property type="entry name" value="ABC_transporter-like_CS"/>
</dbReference>
<keyword evidence="6 7" id="KW-0472">Membrane</keyword>
<dbReference type="PANTHER" id="PTHR19229:SF250">
    <property type="entry name" value="ABC TRANSPORTER DOMAIN-CONTAINING PROTEIN-RELATED"/>
    <property type="match status" value="1"/>
</dbReference>
<dbReference type="GO" id="GO:0016887">
    <property type="term" value="F:ATP hydrolysis activity"/>
    <property type="evidence" value="ECO:0007669"/>
    <property type="project" value="InterPro"/>
</dbReference>
<dbReference type="InterPro" id="IPR026082">
    <property type="entry name" value="ABCA"/>
</dbReference>
<dbReference type="InterPro" id="IPR003593">
    <property type="entry name" value="AAA+_ATPase"/>
</dbReference>
<evidence type="ECO:0000313" key="9">
    <source>
        <dbReference type="EMBL" id="OQR71608.1"/>
    </source>
</evidence>
<keyword evidence="3" id="KW-0547">Nucleotide-binding</keyword>
<dbReference type="GO" id="GO:0005524">
    <property type="term" value="F:ATP binding"/>
    <property type="evidence" value="ECO:0007669"/>
    <property type="project" value="UniProtKB-KW"/>
</dbReference>
<keyword evidence="4 9" id="KW-0067">ATP-binding</keyword>
<feature type="transmembrane region" description="Helical" evidence="7">
    <location>
        <begin position="1158"/>
        <end position="1181"/>
    </location>
</feature>
<feature type="transmembrane region" description="Helical" evidence="7">
    <location>
        <begin position="379"/>
        <end position="397"/>
    </location>
</feature>
<dbReference type="FunFam" id="3.40.50.300:FF:000933">
    <property type="entry name" value="ABC transporter A family member 7"/>
    <property type="match status" value="1"/>
</dbReference>
<dbReference type="Gene3D" id="3.40.50.300">
    <property type="entry name" value="P-loop containing nucleotide triphosphate hydrolases"/>
    <property type="match status" value="2"/>
</dbReference>
<feature type="transmembrane region" description="Helical" evidence="7">
    <location>
        <begin position="275"/>
        <end position="303"/>
    </location>
</feature>
<evidence type="ECO:0000256" key="6">
    <source>
        <dbReference type="ARBA" id="ARBA00023136"/>
    </source>
</evidence>
<dbReference type="FunFam" id="3.40.50.300:FF:002470">
    <property type="entry name" value="ABC transporter, putative"/>
    <property type="match status" value="1"/>
</dbReference>
<evidence type="ECO:0000313" key="10">
    <source>
        <dbReference type="Proteomes" id="UP000192247"/>
    </source>
</evidence>
<dbReference type="EMBL" id="MNPL01014086">
    <property type="protein sequence ID" value="OQR71608.1"/>
    <property type="molecule type" value="Genomic_DNA"/>
</dbReference>
<feature type="transmembrane region" description="Helical" evidence="7">
    <location>
        <begin position="1187"/>
        <end position="1205"/>
    </location>
</feature>
<dbReference type="InterPro" id="IPR056264">
    <property type="entry name" value="R2_ABCA1-4-like"/>
</dbReference>
<dbReference type="GO" id="GO:0005319">
    <property type="term" value="F:lipid transporter activity"/>
    <property type="evidence" value="ECO:0007669"/>
    <property type="project" value="TreeGrafter"/>
</dbReference>
<protein>
    <submittedName>
        <fullName evidence="9">ATP-binding cassette sub-family A member 1-like</fullName>
    </submittedName>
</protein>
<evidence type="ECO:0000256" key="1">
    <source>
        <dbReference type="ARBA" id="ARBA00004141"/>
    </source>
</evidence>
<evidence type="ECO:0000256" key="2">
    <source>
        <dbReference type="ARBA" id="ARBA00022692"/>
    </source>
</evidence>
<dbReference type="Pfam" id="PF23321">
    <property type="entry name" value="R1_ABCA1"/>
    <property type="match status" value="1"/>
</dbReference>
<name>A0A1V9XE22_9ACAR</name>
<evidence type="ECO:0000256" key="3">
    <source>
        <dbReference type="ARBA" id="ARBA00022741"/>
    </source>
</evidence>
<dbReference type="FunCoup" id="A0A1V9XE22">
    <property type="interactions" value="271"/>
</dbReference>
<dbReference type="InterPro" id="IPR027417">
    <property type="entry name" value="P-loop_NTPase"/>
</dbReference>
<accession>A0A1V9XE22</accession>
<feature type="transmembrane region" description="Helical" evidence="7">
    <location>
        <begin position="1268"/>
        <end position="1289"/>
    </location>
</feature>
<reference evidence="9 10" key="1">
    <citation type="journal article" date="2017" name="Gigascience">
        <title>Draft genome of the honey bee ectoparasitic mite, Tropilaelaps mercedesae, is shaped by the parasitic life history.</title>
        <authorList>
            <person name="Dong X."/>
            <person name="Armstrong S.D."/>
            <person name="Xia D."/>
            <person name="Makepeace B.L."/>
            <person name="Darby A.C."/>
            <person name="Kadowaki T."/>
        </authorList>
    </citation>
    <scope>NUCLEOTIDE SEQUENCE [LARGE SCALE GENOMIC DNA]</scope>
    <source>
        <strain evidence="9">Wuxi-XJTLU</strain>
    </source>
</reference>
<dbReference type="GO" id="GO:0016020">
    <property type="term" value="C:membrane"/>
    <property type="evidence" value="ECO:0007669"/>
    <property type="project" value="UniProtKB-SubCell"/>
</dbReference>
<keyword evidence="10" id="KW-1185">Reference proteome</keyword>
<proteinExistence type="predicted"/>
<dbReference type="PROSITE" id="PS00211">
    <property type="entry name" value="ABC_TRANSPORTER_1"/>
    <property type="match status" value="2"/>
</dbReference>
<dbReference type="SMART" id="SM00382">
    <property type="entry name" value="AAA"/>
    <property type="match status" value="2"/>
</dbReference>
<feature type="transmembrane region" description="Helical" evidence="7">
    <location>
        <begin position="315"/>
        <end position="339"/>
    </location>
</feature>
<feature type="transmembrane region" description="Helical" evidence="7">
    <location>
        <begin position="1121"/>
        <end position="1146"/>
    </location>
</feature>
<sequence length="1699" mass="189716">MGFWRQLSTLLYKDVFIRKIKRHYFVFFVELLMPTLLVLLAMVLRNNFGESKARWHDAMSYDPMGPFTSSDVALKSSSRVAYAPNGAYFTTVMNEAFPAPRKRSFTTVPELNKFLANESGIDLAIAFASDTNPSQLAYTLQFSRNYEMGVGEKFDFSSNTPRPLRFYEERSLTPSAERSLLWPTMYAIFKAHLNFYNKTLPEDMVPRMRPFPSLEYFADDSPLHGPSFYSVFGSVTGSLIPLCFLFFLSTFAQNNITEKKSRLREMMRMMGLSDAVYWINAVLVGLVPGLAICLILTAGMCFGPNAAIRLSDASLVFCIFVTFTIGAILFVLLVCTLINSPKAGSLLTVLSVLGCWVLVAALLDRAIGSTLMDYVSKPASIKVVSSLAPFIGIYWLLKLIMYTEETGVGLHWSTLADEVIRGDNVTPLSLLLTMVFSWGIYLLLILYLDAIIPWQYGMPKHPLFFLEKSYWISDREESMRLLSPLARDSFEDFEMVEPAPNAGQAVIRLRHVSHNFGPVRAVNDLSLDLYANQITMLLGHNGAGKTTAMNILTGLFAPSEGEVYINGFNVRKETRKARAGVGLCLQHNVLFNELTVYEHLDFFANLKDAPRSTIAGDIQRFLEKLGLTPKVNTLAKNLSGGMKRKLSLANAMIGGSQILILDEPTAGMDPEARREAWAMLQEERLHRTVLMTTHYMEEADVLGDRIAFVAKGHLMCAGSPMFLKKKFETGYKLTLTKSSQTTDVHRALTQVKRLLEADEGVYIASNLGYEFCINIGFPEPSALINLFKELEQNKENLGIESIGISATTMEDVFLKIKEYDEVGISASDSKSKPHLTGGEETIAKFERIPSGLKLILRQMQGLLIKRFHVTRREWKVIWYLVMLPILLTVGYCSFCDTSKEDVTQSVTYSLKEIFGETKGFLVGLEDDIVSRYGANLRRDGVAWSKLPDEDINAYLIKTGRPNPNEYRTQWSAGGNSAGNRTLWFNGEPYHMGAAALARWQEAVLTKITGMDNSSVRVTNRPLGEKHDQPPILDGVLLHIQAIVFISVVAAYLISAAIMFPVQERVTKSKLVQLMSGVNRLTYITSNFLFDFAIMLVPIVALVLICVIMNPREGFRTFPETWVALLFVLVTYAVSMLPLIYALSYLFKSPASALSTIQSFAVLPVIFVGIVVTVVDIFSFFSETRSTYWIKLASFLPGFAVTYAFGNIHVNGRAKRFCSMMEGPMLVHWCENAIVKDFIEPCCHPCPSDHSSYCFKHTTPFTFDPRNGIMFQIMAMCVFGVIGFVLLVLMETYSQHAVVILELINYQTIRNALTVKGIRRLFSTNNIVTDKNDDPVEPEDSDVVEERAFVEEALAKNTTSQNALVVHRLTKYYGTFRAVNGISFSVRHKECFGLLGVNGAGKSSTFGLLTGDLLVSQGNAYIENSDLRSNLSEFQGYIGYCPQENALLDCMTGREMLALFCALRGVPQEQTATIVNHMIELADLTALADKLTSTYSGGNKRKLSIAIAMIGNPRMLYLDEPTAGVDPIARRKIWSTLIAAQRDLGSAVLLTSHSMEECEALCHRIAIMVSGTLRCLGSSQHLKAKFSQGFTVLVKLADDSTVQEKAVCKCMDRLFLGRCQLKRSHQRLLKFHVTSQNLPWSEVFKLILKLRTEPGLAIEDVQVSDTTLEEVFFNFAHVNTTSSPDGDMLDGPSATQQVHI</sequence>
<feature type="transmembrane region" description="Helical" evidence="7">
    <location>
        <begin position="228"/>
        <end position="252"/>
    </location>
</feature>
<feature type="transmembrane region" description="Helical" evidence="7">
    <location>
        <begin position="1035"/>
        <end position="1059"/>
    </location>
</feature>
<gene>
    <name evidence="9" type="ORF">BIW11_10895</name>
</gene>
<dbReference type="Pfam" id="PF00005">
    <property type="entry name" value="ABC_tran"/>
    <property type="match status" value="2"/>
</dbReference>
<dbReference type="CDD" id="cd03263">
    <property type="entry name" value="ABC_subfamily_A"/>
    <property type="match status" value="2"/>
</dbReference>
<feature type="transmembrane region" description="Helical" evidence="7">
    <location>
        <begin position="1080"/>
        <end position="1109"/>
    </location>
</feature>
<keyword evidence="2 7" id="KW-0812">Transmembrane</keyword>
<feature type="transmembrane region" description="Helical" evidence="7">
    <location>
        <begin position="876"/>
        <end position="894"/>
    </location>
</feature>
<dbReference type="InterPro" id="IPR003439">
    <property type="entry name" value="ABC_transporter-like_ATP-bd"/>
</dbReference>
<dbReference type="PANTHER" id="PTHR19229">
    <property type="entry name" value="ATP-BINDING CASSETTE TRANSPORTER SUBFAMILY A ABCA"/>
    <property type="match status" value="1"/>
</dbReference>
<dbReference type="GO" id="GO:0140359">
    <property type="term" value="F:ABC-type transporter activity"/>
    <property type="evidence" value="ECO:0007669"/>
    <property type="project" value="InterPro"/>
</dbReference>
<dbReference type="PROSITE" id="PS50893">
    <property type="entry name" value="ABC_TRANSPORTER_2"/>
    <property type="match status" value="2"/>
</dbReference>
<evidence type="ECO:0000256" key="5">
    <source>
        <dbReference type="ARBA" id="ARBA00022989"/>
    </source>
</evidence>
<comment type="caution">
    <text evidence="9">The sequence shown here is derived from an EMBL/GenBank/DDBJ whole genome shotgun (WGS) entry which is preliminary data.</text>
</comment>
<evidence type="ECO:0000256" key="4">
    <source>
        <dbReference type="ARBA" id="ARBA00022840"/>
    </source>
</evidence>
<comment type="subcellular location">
    <subcellularLocation>
        <location evidence="1">Membrane</location>
        <topology evidence="1">Multi-pass membrane protein</topology>
    </subcellularLocation>
</comment>
<dbReference type="Pfam" id="PF12698">
    <property type="entry name" value="ABC2_membrane_3"/>
    <property type="match status" value="2"/>
</dbReference>